<dbReference type="PROSITE" id="PS50016">
    <property type="entry name" value="ZF_PHD_2"/>
    <property type="match status" value="1"/>
</dbReference>
<dbReference type="FunFam" id="3.30.40.10:FF:000747">
    <property type="entry name" value="Histone deacetylase complex subunit, putative"/>
    <property type="match status" value="1"/>
</dbReference>
<evidence type="ECO:0000256" key="2">
    <source>
        <dbReference type="ARBA" id="ARBA00022771"/>
    </source>
</evidence>
<dbReference type="FunFam" id="2.30.30.1150:FF:000006">
    <property type="entry name" value="Uncharacterized protein"/>
    <property type="match status" value="1"/>
</dbReference>
<feature type="region of interest" description="Disordered" evidence="5">
    <location>
        <begin position="144"/>
        <end position="189"/>
    </location>
</feature>
<dbReference type="InterPro" id="IPR001965">
    <property type="entry name" value="Znf_PHD"/>
</dbReference>
<feature type="compositionally biased region" description="Low complexity" evidence="5">
    <location>
        <begin position="1"/>
        <end position="17"/>
    </location>
</feature>
<protein>
    <recommendedName>
        <fullName evidence="6">PHD-type domain-containing protein</fullName>
    </recommendedName>
</protein>
<dbReference type="PANTHER" id="PTHR47636">
    <property type="entry name" value="TRANSCRIPTIONAL REGULATORY PROTEIN RCO1"/>
    <property type="match status" value="1"/>
</dbReference>
<feature type="compositionally biased region" description="Low complexity" evidence="5">
    <location>
        <begin position="544"/>
        <end position="561"/>
    </location>
</feature>
<dbReference type="InterPro" id="IPR052819">
    <property type="entry name" value="Chromatin_regulatory_protein"/>
</dbReference>
<feature type="region of interest" description="Disordered" evidence="5">
    <location>
        <begin position="336"/>
        <end position="360"/>
    </location>
</feature>
<comment type="caution">
    <text evidence="7">The sequence shown here is derived from an EMBL/GenBank/DDBJ whole genome shotgun (WGS) entry which is preliminary data.</text>
</comment>
<dbReference type="CDD" id="cd15535">
    <property type="entry name" value="PHD1_Rco1"/>
    <property type="match status" value="1"/>
</dbReference>
<dbReference type="InterPro" id="IPR011011">
    <property type="entry name" value="Znf_FYVE_PHD"/>
</dbReference>
<feature type="compositionally biased region" description="Polar residues" evidence="5">
    <location>
        <begin position="954"/>
        <end position="964"/>
    </location>
</feature>
<dbReference type="GO" id="GO:0032221">
    <property type="term" value="C:Rpd3S complex"/>
    <property type="evidence" value="ECO:0007669"/>
    <property type="project" value="TreeGrafter"/>
</dbReference>
<feature type="compositionally biased region" description="Basic and acidic residues" evidence="5">
    <location>
        <begin position="1376"/>
        <end position="1394"/>
    </location>
</feature>
<feature type="region of interest" description="Disordered" evidence="5">
    <location>
        <begin position="1350"/>
        <end position="1445"/>
    </location>
</feature>
<feature type="compositionally biased region" description="Pro residues" evidence="5">
    <location>
        <begin position="458"/>
        <end position="471"/>
    </location>
</feature>
<dbReference type="Gene3D" id="3.30.40.10">
    <property type="entry name" value="Zinc/RING finger domain, C3HC4 (zinc finger)"/>
    <property type="match status" value="1"/>
</dbReference>
<dbReference type="SMART" id="SM00249">
    <property type="entry name" value="PHD"/>
    <property type="match status" value="2"/>
</dbReference>
<dbReference type="CDD" id="cd15534">
    <property type="entry name" value="PHD2_PHF12_Rco1"/>
    <property type="match status" value="1"/>
</dbReference>
<feature type="compositionally biased region" description="Basic and acidic residues" evidence="5">
    <location>
        <begin position="498"/>
        <end position="511"/>
    </location>
</feature>
<feature type="compositionally biased region" description="Basic and acidic residues" evidence="5">
    <location>
        <begin position="346"/>
        <end position="360"/>
    </location>
</feature>
<accession>A0AAJ0IAN2</accession>
<dbReference type="Gene3D" id="2.30.30.1150">
    <property type="match status" value="1"/>
</dbReference>
<dbReference type="Proteomes" id="UP001285908">
    <property type="component" value="Unassembled WGS sequence"/>
</dbReference>
<feature type="compositionally biased region" description="Pro residues" evidence="5">
    <location>
        <begin position="402"/>
        <end position="416"/>
    </location>
</feature>
<dbReference type="PANTHER" id="PTHR47636:SF1">
    <property type="entry name" value="TRANSCRIPTIONAL REGULATORY PROTEIN RCO1"/>
    <property type="match status" value="1"/>
</dbReference>
<name>A0AAJ0IAN2_9PEZI</name>
<dbReference type="GeneID" id="87875790"/>
<gene>
    <name evidence="7" type="ORF">B0T23DRAFT_395085</name>
</gene>
<evidence type="ECO:0000256" key="3">
    <source>
        <dbReference type="ARBA" id="ARBA00022833"/>
    </source>
</evidence>
<feature type="compositionally biased region" description="Acidic residues" evidence="5">
    <location>
        <begin position="160"/>
        <end position="171"/>
    </location>
</feature>
<evidence type="ECO:0000313" key="7">
    <source>
        <dbReference type="EMBL" id="KAK3495032.1"/>
    </source>
</evidence>
<feature type="region of interest" description="Disordered" evidence="5">
    <location>
        <begin position="828"/>
        <end position="901"/>
    </location>
</feature>
<feature type="compositionally biased region" description="Low complexity" evidence="5">
    <location>
        <begin position="623"/>
        <end position="639"/>
    </location>
</feature>
<reference evidence="7 8" key="1">
    <citation type="journal article" date="2023" name="Mol. Phylogenet. Evol.">
        <title>Genome-scale phylogeny and comparative genomics of the fungal order Sordariales.</title>
        <authorList>
            <person name="Hensen N."/>
            <person name="Bonometti L."/>
            <person name="Westerberg I."/>
            <person name="Brannstrom I.O."/>
            <person name="Guillou S."/>
            <person name="Cros-Aarteil S."/>
            <person name="Calhoun S."/>
            <person name="Haridas S."/>
            <person name="Kuo A."/>
            <person name="Mondo S."/>
            <person name="Pangilinan J."/>
            <person name="Riley R."/>
            <person name="LaButti K."/>
            <person name="Andreopoulos B."/>
            <person name="Lipzen A."/>
            <person name="Chen C."/>
            <person name="Yan M."/>
            <person name="Daum C."/>
            <person name="Ng V."/>
            <person name="Clum A."/>
            <person name="Steindorff A."/>
            <person name="Ohm R.A."/>
            <person name="Martin F."/>
            <person name="Silar P."/>
            <person name="Natvig D.O."/>
            <person name="Lalanne C."/>
            <person name="Gautier V."/>
            <person name="Ament-Velasquez S.L."/>
            <person name="Kruys A."/>
            <person name="Hutchinson M.I."/>
            <person name="Powell A.J."/>
            <person name="Barry K."/>
            <person name="Miller A.N."/>
            <person name="Grigoriev I.V."/>
            <person name="Debuchy R."/>
            <person name="Gladieux P."/>
            <person name="Hiltunen Thoren M."/>
            <person name="Johannesson H."/>
        </authorList>
    </citation>
    <scope>NUCLEOTIDE SEQUENCE [LARGE SCALE GENOMIC DNA]</scope>
    <source>
        <strain evidence="7 8">FGSC 10403</strain>
    </source>
</reference>
<keyword evidence="2 4" id="KW-0863">Zinc-finger</keyword>
<feature type="compositionally biased region" description="Low complexity" evidence="5">
    <location>
        <begin position="388"/>
        <end position="401"/>
    </location>
</feature>
<evidence type="ECO:0000313" key="8">
    <source>
        <dbReference type="Proteomes" id="UP001285908"/>
    </source>
</evidence>
<evidence type="ECO:0000256" key="5">
    <source>
        <dbReference type="SAM" id="MobiDB-lite"/>
    </source>
</evidence>
<feature type="compositionally biased region" description="Basic and acidic residues" evidence="5">
    <location>
        <begin position="562"/>
        <end position="586"/>
    </location>
</feature>
<dbReference type="InterPro" id="IPR019787">
    <property type="entry name" value="Znf_PHD-finger"/>
</dbReference>
<feature type="compositionally biased region" description="Polar residues" evidence="5">
    <location>
        <begin position="1350"/>
        <end position="1374"/>
    </location>
</feature>
<dbReference type="InterPro" id="IPR019786">
    <property type="entry name" value="Zinc_finger_PHD-type_CS"/>
</dbReference>
<evidence type="ECO:0000256" key="4">
    <source>
        <dbReference type="PROSITE-ProRule" id="PRU00146"/>
    </source>
</evidence>
<dbReference type="GO" id="GO:0006357">
    <property type="term" value="P:regulation of transcription by RNA polymerase II"/>
    <property type="evidence" value="ECO:0007669"/>
    <property type="project" value="TreeGrafter"/>
</dbReference>
<keyword evidence="1" id="KW-0479">Metal-binding</keyword>
<feature type="compositionally biased region" description="Basic residues" evidence="5">
    <location>
        <begin position="700"/>
        <end position="711"/>
    </location>
</feature>
<dbReference type="InterPro" id="IPR013083">
    <property type="entry name" value="Znf_RING/FYVE/PHD"/>
</dbReference>
<proteinExistence type="predicted"/>
<feature type="region of interest" description="Disordered" evidence="5">
    <location>
        <begin position="945"/>
        <end position="965"/>
    </location>
</feature>
<dbReference type="SUPFAM" id="SSF57903">
    <property type="entry name" value="FYVE/PHD zinc finger"/>
    <property type="match status" value="2"/>
</dbReference>
<evidence type="ECO:0000256" key="1">
    <source>
        <dbReference type="ARBA" id="ARBA00022723"/>
    </source>
</evidence>
<feature type="region of interest" description="Disordered" evidence="5">
    <location>
        <begin position="1"/>
        <end position="92"/>
    </location>
</feature>
<evidence type="ECO:0000259" key="6">
    <source>
        <dbReference type="PROSITE" id="PS50016"/>
    </source>
</evidence>
<keyword evidence="8" id="KW-1185">Reference proteome</keyword>
<sequence>MVSPSTRSTRSRYSSPRQIPFGSVDSIKGQRSASVSGSGSGGSGNASGSGSGGKSKGNGGGGGNSKSSGTEGQKTFMDRWLEPPVQNKPSFADAGLVRHGVVEGMAPLGTMPKAGFFKKATPAPPPPPESKPFKTTRIVIKRPVAPPAPAPAPAATTPAPEEDETEDEEESGNGSIMTGADETGSERMTPAPIFSASTRRPLPVSQTLATSHGLMVDPRTQLMDAVIEKAVEEAVAHHRYPTAYALKTLYEEDRHNSRFRVIAEKVFTQTADAGMLEEFARMLHQKKKEAKRKNMGLNYFEGMTAMGQAPPKPQRASYGHLVTLDISAVRHYRDAVEQQRAGSGDVKQEEASHGDAPERVRQPPFVVQQQSLHQHNQQDLQYRQRLQLQQEQRQPQHCQPTYPEPGPYPKPNPEQGPEPKQPEQPEQPVAGPNPELAPTSEPALEHLPLDPQLLNPPHQQPPPSPQPPSPPQQKQKQQAPPPELVSNPAPRISFTGGKADKEEQEYKDQQSHSDPPLNLSSSHFERDPEEEGEKEQEHLLALKTSATTPVLALAPALAPASREPEQEQRPPDHEQEAEGKIREIYVRKKHRSPRKPESARAKMVANGGNGKAKSVSPKKRGRASSISSSSSLSSARSLSPPANVYDEDGLGSSFAISISPSRVSPAPIISPAAAVDSAASGAGNGVEGGNRDAVASHPITVRRRINVRRNRNVSPALPSPASPTGRQSGSLDPAIGYPYEMPAVVDAPLFPNLNSKKGSKSGVQGVVFPSKVGRIDENDPKYRLRQSAKKITANYNKPFPESFTRESYPKEEPSVEVEEVLVCAPLTRPMSSAAPETTTRATSVSAEGRSTRASRKRSHVELEEQQSSPTAATFPASDVASTAANSRAGTPALRPAKKPRTGLRVKNSLSLVHLVIRHGKVNVKAAACKPLIDWTGWPMKKKTSAAGIPRASGERSSPTVTTGNYAKEDDNDDYCSSCGGNGQLICCDGCTRSFHFSCVDPPLVQGAMPDEWFCNVCRTAHNPPVFPVYSGPFASLMEKLEAKNSSAFALPLDVREYFEAVRTGQDGEYEEIVPLVKPPAKRKKSDEESGPDFFRLRDDKGDPAICHLCQGGATARTRAIIPCSLCGLFWHLDCLDPPLANPPVLRTWKCPCHVDDLLAKVPGQLAPAHKFRKIKGASVIRPAYGRAYINNGYIEVEPEASDDESGWKNVETYGKVVRLPAKGIKLDFLSRVRENRKGKPIPPLNLSQTTGAAASVGSSLLNKRSLEEQQAVYNLAALSGQGTSGVNTLVDTLLAQADPSVISLMASGNSDHLANGNLNHMDQQSLRAMLAQMEKMTSQIRSMLEPVTPMATSQDQLVSSKVPSLTNSSQSITDGESEKTVRDVEGTPTVKKELPSSPAATDDVANAKQTKEPAPPRRKKRKSNGRKSADSDAAVLHNGDIDVDA</sequence>
<feature type="compositionally biased region" description="Polar residues" evidence="5">
    <location>
        <begin position="879"/>
        <end position="888"/>
    </location>
</feature>
<keyword evidence="3" id="KW-0862">Zinc</keyword>
<feature type="domain" description="PHD-type" evidence="6">
    <location>
        <begin position="972"/>
        <end position="1020"/>
    </location>
</feature>
<feature type="compositionally biased region" description="Polar residues" evidence="5">
    <location>
        <begin position="834"/>
        <end position="845"/>
    </location>
</feature>
<feature type="compositionally biased region" description="Basic residues" evidence="5">
    <location>
        <begin position="1416"/>
        <end position="1425"/>
    </location>
</feature>
<organism evidence="7 8">
    <name type="scientific">Neurospora hispaniola</name>
    <dbReference type="NCBI Taxonomy" id="588809"/>
    <lineage>
        <taxon>Eukaryota</taxon>
        <taxon>Fungi</taxon>
        <taxon>Dikarya</taxon>
        <taxon>Ascomycota</taxon>
        <taxon>Pezizomycotina</taxon>
        <taxon>Sordariomycetes</taxon>
        <taxon>Sordariomycetidae</taxon>
        <taxon>Sordariales</taxon>
        <taxon>Sordariaceae</taxon>
        <taxon>Neurospora</taxon>
    </lineage>
</organism>
<dbReference type="PROSITE" id="PS01359">
    <property type="entry name" value="ZF_PHD_1"/>
    <property type="match status" value="1"/>
</dbReference>
<dbReference type="Pfam" id="PF00628">
    <property type="entry name" value="PHD"/>
    <property type="match status" value="1"/>
</dbReference>
<dbReference type="EMBL" id="JAULSX010000003">
    <property type="protein sequence ID" value="KAK3495032.1"/>
    <property type="molecule type" value="Genomic_DNA"/>
</dbReference>
<dbReference type="RefSeq" id="XP_062694461.1">
    <property type="nucleotide sequence ID" value="XM_062838168.1"/>
</dbReference>
<feature type="region of interest" description="Disordered" evidence="5">
    <location>
        <begin position="388"/>
        <end position="657"/>
    </location>
</feature>
<dbReference type="GO" id="GO:0008270">
    <property type="term" value="F:zinc ion binding"/>
    <property type="evidence" value="ECO:0007669"/>
    <property type="project" value="UniProtKB-KW"/>
</dbReference>
<feature type="compositionally biased region" description="Gly residues" evidence="5">
    <location>
        <begin position="38"/>
        <end position="64"/>
    </location>
</feature>
<feature type="region of interest" description="Disordered" evidence="5">
    <location>
        <begin position="674"/>
        <end position="734"/>
    </location>
</feature>